<organism evidence="1 2">
    <name type="scientific">Nocardioides koreensis</name>
    <dbReference type="NCBI Taxonomy" id="433651"/>
    <lineage>
        <taxon>Bacteria</taxon>
        <taxon>Bacillati</taxon>
        <taxon>Actinomycetota</taxon>
        <taxon>Actinomycetes</taxon>
        <taxon>Propionibacteriales</taxon>
        <taxon>Nocardioidaceae</taxon>
        <taxon>Nocardioides</taxon>
    </lineage>
</organism>
<accession>A0ABP5L0R8</accession>
<proteinExistence type="predicted"/>
<dbReference type="RefSeq" id="WP_344148404.1">
    <property type="nucleotide sequence ID" value="NZ_BAAAQR010000002.1"/>
</dbReference>
<keyword evidence="2" id="KW-1185">Reference proteome</keyword>
<protein>
    <recommendedName>
        <fullName evidence="3">Excreted virulence factor EspC (Type VII ESX diderm)</fullName>
    </recommendedName>
</protein>
<dbReference type="EMBL" id="BAAAQR010000002">
    <property type="protein sequence ID" value="GAA2140199.1"/>
    <property type="molecule type" value="Genomic_DNA"/>
</dbReference>
<name>A0ABP5L0R8_9ACTN</name>
<reference evidence="2" key="1">
    <citation type="journal article" date="2019" name="Int. J. Syst. Evol. Microbiol.">
        <title>The Global Catalogue of Microorganisms (GCM) 10K type strain sequencing project: providing services to taxonomists for standard genome sequencing and annotation.</title>
        <authorList>
            <consortium name="The Broad Institute Genomics Platform"/>
            <consortium name="The Broad Institute Genome Sequencing Center for Infectious Disease"/>
            <person name="Wu L."/>
            <person name="Ma J."/>
        </authorList>
    </citation>
    <scope>NUCLEOTIDE SEQUENCE [LARGE SCALE GENOMIC DNA]</scope>
    <source>
        <strain evidence="2">JCM 16022</strain>
    </source>
</reference>
<evidence type="ECO:0000313" key="1">
    <source>
        <dbReference type="EMBL" id="GAA2140199.1"/>
    </source>
</evidence>
<dbReference type="Proteomes" id="UP001501771">
    <property type="component" value="Unassembled WGS sequence"/>
</dbReference>
<evidence type="ECO:0000313" key="2">
    <source>
        <dbReference type="Proteomes" id="UP001501771"/>
    </source>
</evidence>
<evidence type="ECO:0008006" key="3">
    <source>
        <dbReference type="Google" id="ProtNLM"/>
    </source>
</evidence>
<gene>
    <name evidence="1" type="ORF">GCM10009844_09630</name>
</gene>
<sequence>MSYDVLVEELRAAARTLRSVTGPLAGYDFETSNVTAESFGHVELAEWFRAVGEQCDKAGTALRSGAEVLGDSLEYTATQYESTDEGVGLLFRRPLQSPFLDGTP</sequence>
<comment type="caution">
    <text evidence="1">The sequence shown here is derived from an EMBL/GenBank/DDBJ whole genome shotgun (WGS) entry which is preliminary data.</text>
</comment>